<evidence type="ECO:0000256" key="2">
    <source>
        <dbReference type="ARBA" id="ARBA00023125"/>
    </source>
</evidence>
<comment type="caution">
    <text evidence="5">The sequence shown here is derived from an EMBL/GenBank/DDBJ whole genome shotgun (WGS) entry which is preliminary data.</text>
</comment>
<dbReference type="Pfam" id="PF12833">
    <property type="entry name" value="HTH_18"/>
    <property type="match status" value="1"/>
</dbReference>
<keyword evidence="2" id="KW-0238">DNA-binding</keyword>
<dbReference type="Proteomes" id="UP001367030">
    <property type="component" value="Unassembled WGS sequence"/>
</dbReference>
<evidence type="ECO:0000256" key="1">
    <source>
        <dbReference type="ARBA" id="ARBA00023015"/>
    </source>
</evidence>
<evidence type="ECO:0000256" key="3">
    <source>
        <dbReference type="ARBA" id="ARBA00023163"/>
    </source>
</evidence>
<dbReference type="Gene3D" id="1.10.10.60">
    <property type="entry name" value="Homeodomain-like"/>
    <property type="match status" value="1"/>
</dbReference>
<accession>A0ABU8X8D2</accession>
<evidence type="ECO:0000313" key="5">
    <source>
        <dbReference type="EMBL" id="MEJ8855364.1"/>
    </source>
</evidence>
<dbReference type="Pfam" id="PF14525">
    <property type="entry name" value="AraC_binding_2"/>
    <property type="match status" value="1"/>
</dbReference>
<dbReference type="InterPro" id="IPR018060">
    <property type="entry name" value="HTH_AraC"/>
</dbReference>
<name>A0ABU8X8D2_9BURK</name>
<dbReference type="InterPro" id="IPR009057">
    <property type="entry name" value="Homeodomain-like_sf"/>
</dbReference>
<dbReference type="EMBL" id="JBBKZS010000004">
    <property type="protein sequence ID" value="MEJ8855364.1"/>
    <property type="molecule type" value="Genomic_DNA"/>
</dbReference>
<organism evidence="5 6">
    <name type="scientific">Variovorax robiniae</name>
    <dbReference type="NCBI Taxonomy" id="1836199"/>
    <lineage>
        <taxon>Bacteria</taxon>
        <taxon>Pseudomonadati</taxon>
        <taxon>Pseudomonadota</taxon>
        <taxon>Betaproteobacteria</taxon>
        <taxon>Burkholderiales</taxon>
        <taxon>Comamonadaceae</taxon>
        <taxon>Variovorax</taxon>
    </lineage>
</organism>
<dbReference type="PROSITE" id="PS00041">
    <property type="entry name" value="HTH_ARAC_FAMILY_1"/>
    <property type="match status" value="1"/>
</dbReference>
<evidence type="ECO:0000313" key="6">
    <source>
        <dbReference type="Proteomes" id="UP001367030"/>
    </source>
</evidence>
<dbReference type="InterPro" id="IPR035418">
    <property type="entry name" value="AraC-bd_2"/>
</dbReference>
<sequence length="343" mass="37717">MPQDSVPFGQTSSSLFPAKERFERWRVGQGSSYCASLPKGLRADQFHFDFAFLRFNKFLFNHASFAPRAQERTHRIIRQDQLDHYRLTLLNEGTLHSDADGVARVVKPGEVLVTDMSRPELFASSAGATVALFIPREVLDEALPRACDLHGFVLGGRVSQLLTSHMRGLMSVAPSLSAQEINPLGDATINLVAAALTPSARTLDHAKPIIESTLLRQVCRYIDLHVKEPGLSVTQLSGFFKISPATLYRMFASLGGVQGFITERRLARAHELLTSSSARVHLVRLSAELGFNNPTIFGRQFRNQYGCSPSDVLRGDRGTANPASSGIGSDPKAFGHFLRGLRD</sequence>
<keyword evidence="3" id="KW-0804">Transcription</keyword>
<reference evidence="5 6" key="1">
    <citation type="submission" date="2024-03" db="EMBL/GenBank/DDBJ databases">
        <title>Novel species of the genus Variovorax.</title>
        <authorList>
            <person name="Liu Q."/>
            <person name="Xin Y.-H."/>
        </authorList>
    </citation>
    <scope>NUCLEOTIDE SEQUENCE [LARGE SCALE GENOMIC DNA]</scope>
    <source>
        <strain evidence="5 6">KACC 18901</strain>
    </source>
</reference>
<keyword evidence="6" id="KW-1185">Reference proteome</keyword>
<protein>
    <submittedName>
        <fullName evidence="5">Helix-turn-helix domain-containing protein</fullName>
    </submittedName>
</protein>
<gene>
    <name evidence="5" type="ORF">WKW79_12330</name>
</gene>
<proteinExistence type="predicted"/>
<dbReference type="InterPro" id="IPR018062">
    <property type="entry name" value="HTH_AraC-typ_CS"/>
</dbReference>
<evidence type="ECO:0000259" key="4">
    <source>
        <dbReference type="PROSITE" id="PS01124"/>
    </source>
</evidence>
<dbReference type="InterPro" id="IPR050204">
    <property type="entry name" value="AraC_XylS_family_regulators"/>
</dbReference>
<dbReference type="PROSITE" id="PS01124">
    <property type="entry name" value="HTH_ARAC_FAMILY_2"/>
    <property type="match status" value="1"/>
</dbReference>
<dbReference type="SMART" id="SM00342">
    <property type="entry name" value="HTH_ARAC"/>
    <property type="match status" value="1"/>
</dbReference>
<feature type="domain" description="HTH araC/xylS-type" evidence="4">
    <location>
        <begin position="216"/>
        <end position="315"/>
    </location>
</feature>
<dbReference type="SUPFAM" id="SSF46689">
    <property type="entry name" value="Homeodomain-like"/>
    <property type="match status" value="1"/>
</dbReference>
<dbReference type="PANTHER" id="PTHR46796:SF6">
    <property type="entry name" value="ARAC SUBFAMILY"/>
    <property type="match status" value="1"/>
</dbReference>
<dbReference type="PANTHER" id="PTHR46796">
    <property type="entry name" value="HTH-TYPE TRANSCRIPTIONAL ACTIVATOR RHAS-RELATED"/>
    <property type="match status" value="1"/>
</dbReference>
<keyword evidence="1" id="KW-0805">Transcription regulation</keyword>
<dbReference type="RefSeq" id="WP_340335440.1">
    <property type="nucleotide sequence ID" value="NZ_JBBKZS010000004.1"/>
</dbReference>